<sequence length="252" mass="27465">MTFPVLQRLLWRLIILTVVAACQNKQKAIVPSSAFSYNLVETEIKDYVSGYPVGFAIKFTNRSTEGTTYSWDFGNGSTSVDKDPIITYAQSGTYTVQLTTTSSTGSQQVTRQPITIQDCVLKRITIADFQWNAIGQVPTWDNTKRADLTLELGQRSTTSSPIVISNSLYRAEPVKGIINTTVPFTIPVTRPVILNQAVLANFIINLYGNDGGGNQLVYSSGASGIGFSAGFSTLTRLYTISSGPITLECSYQ</sequence>
<evidence type="ECO:0000259" key="2">
    <source>
        <dbReference type="PROSITE" id="PS50093"/>
    </source>
</evidence>
<dbReference type="InterPro" id="IPR000601">
    <property type="entry name" value="PKD_dom"/>
</dbReference>
<dbReference type="Pfam" id="PF18911">
    <property type="entry name" value="PKD_4"/>
    <property type="match status" value="1"/>
</dbReference>
<evidence type="ECO:0000256" key="1">
    <source>
        <dbReference type="SAM" id="SignalP"/>
    </source>
</evidence>
<keyword evidence="4" id="KW-1185">Reference proteome</keyword>
<dbReference type="InterPro" id="IPR022409">
    <property type="entry name" value="PKD/Chitinase_dom"/>
</dbReference>
<evidence type="ECO:0000313" key="4">
    <source>
        <dbReference type="Proteomes" id="UP000477386"/>
    </source>
</evidence>
<feature type="chain" id="PRO_5026874969" evidence="1">
    <location>
        <begin position="21"/>
        <end position="252"/>
    </location>
</feature>
<dbReference type="Proteomes" id="UP000477386">
    <property type="component" value="Unassembled WGS sequence"/>
</dbReference>
<reference evidence="3 4" key="1">
    <citation type="submission" date="2020-02" db="EMBL/GenBank/DDBJ databases">
        <title>Draft genome sequence of two Spirosoma agri KCTC 52727 and Spirosoma terrae KCTC 52035.</title>
        <authorList>
            <person name="Rojas J."/>
            <person name="Ambika Manirajan B."/>
            <person name="Ratering S."/>
            <person name="Suarez C."/>
            <person name="Schnell S."/>
        </authorList>
    </citation>
    <scope>NUCLEOTIDE SEQUENCE [LARGE SCALE GENOMIC DNA]</scope>
    <source>
        <strain evidence="3 4">KCTC 52727</strain>
    </source>
</reference>
<feature type="domain" description="PKD" evidence="2">
    <location>
        <begin position="67"/>
        <end position="117"/>
    </location>
</feature>
<dbReference type="EMBL" id="JAAGNZ010000003">
    <property type="protein sequence ID" value="NEU70203.1"/>
    <property type="molecule type" value="Genomic_DNA"/>
</dbReference>
<proteinExistence type="predicted"/>
<gene>
    <name evidence="3" type="ORF">GK091_25220</name>
</gene>
<name>A0A6M0ISW1_9BACT</name>
<dbReference type="SUPFAM" id="SSF49299">
    <property type="entry name" value="PKD domain"/>
    <property type="match status" value="1"/>
</dbReference>
<accession>A0A6M0ISW1</accession>
<organism evidence="3 4">
    <name type="scientific">Spirosoma agri</name>
    <dbReference type="NCBI Taxonomy" id="1987381"/>
    <lineage>
        <taxon>Bacteria</taxon>
        <taxon>Pseudomonadati</taxon>
        <taxon>Bacteroidota</taxon>
        <taxon>Cytophagia</taxon>
        <taxon>Cytophagales</taxon>
        <taxon>Cytophagaceae</taxon>
        <taxon>Spirosoma</taxon>
    </lineage>
</organism>
<dbReference type="CDD" id="cd00146">
    <property type="entry name" value="PKD"/>
    <property type="match status" value="1"/>
</dbReference>
<dbReference type="Gene3D" id="2.60.40.10">
    <property type="entry name" value="Immunoglobulins"/>
    <property type="match status" value="1"/>
</dbReference>
<keyword evidence="1" id="KW-0732">Signal</keyword>
<dbReference type="RefSeq" id="WP_164043504.1">
    <property type="nucleotide sequence ID" value="NZ_JAAGNZ010000003.1"/>
</dbReference>
<dbReference type="InterPro" id="IPR035986">
    <property type="entry name" value="PKD_dom_sf"/>
</dbReference>
<dbReference type="SMART" id="SM00089">
    <property type="entry name" value="PKD"/>
    <property type="match status" value="1"/>
</dbReference>
<dbReference type="AlphaFoldDB" id="A0A6M0ISW1"/>
<protein>
    <submittedName>
        <fullName evidence="3">PKD domain-containing protein</fullName>
    </submittedName>
</protein>
<evidence type="ECO:0000313" key="3">
    <source>
        <dbReference type="EMBL" id="NEU70203.1"/>
    </source>
</evidence>
<dbReference type="InterPro" id="IPR013783">
    <property type="entry name" value="Ig-like_fold"/>
</dbReference>
<feature type="signal peptide" evidence="1">
    <location>
        <begin position="1"/>
        <end position="20"/>
    </location>
</feature>
<dbReference type="PROSITE" id="PS50093">
    <property type="entry name" value="PKD"/>
    <property type="match status" value="1"/>
</dbReference>
<comment type="caution">
    <text evidence="3">The sequence shown here is derived from an EMBL/GenBank/DDBJ whole genome shotgun (WGS) entry which is preliminary data.</text>
</comment>